<sequence>MEDIQSQINTFVDDWINEENDHETAETAWRERRQLFRSRQAWFFSDMDEVEVPWRENEEMLAERESQVREQVVDLLTSAETEHDFAELQRRCDERRSHLAIRKTIRLQQEAWYKGREDILNKLTGQNGWRFKMDDLQRVQLQKDHKDKLLARMLKKRDLSYYLLDLEQSVEHRILKEILRTTSDETAEKQKQGEYEANEGKPEKKKKIVTCFSFCSSNSRFWNE</sequence>
<comment type="caution">
    <text evidence="1">The sequence shown here is derived from an EMBL/GenBank/DDBJ whole genome shotgun (WGS) entry which is preliminary data.</text>
</comment>
<dbReference type="Proteomes" id="UP001460270">
    <property type="component" value="Unassembled WGS sequence"/>
</dbReference>
<dbReference type="AlphaFoldDB" id="A0AAW0MU48"/>
<accession>A0AAW0MU48</accession>
<evidence type="ECO:0000313" key="1">
    <source>
        <dbReference type="EMBL" id="KAK7880185.1"/>
    </source>
</evidence>
<dbReference type="EMBL" id="JBBPFD010000131">
    <property type="protein sequence ID" value="KAK7880185.1"/>
    <property type="molecule type" value="Genomic_DNA"/>
</dbReference>
<evidence type="ECO:0000313" key="2">
    <source>
        <dbReference type="Proteomes" id="UP001460270"/>
    </source>
</evidence>
<protein>
    <submittedName>
        <fullName evidence="1">Uncharacterized protein</fullName>
    </submittedName>
</protein>
<gene>
    <name evidence="1" type="ORF">WMY93_033142</name>
</gene>
<organism evidence="1 2">
    <name type="scientific">Mugilogobius chulae</name>
    <name type="common">yellowstripe goby</name>
    <dbReference type="NCBI Taxonomy" id="88201"/>
    <lineage>
        <taxon>Eukaryota</taxon>
        <taxon>Metazoa</taxon>
        <taxon>Chordata</taxon>
        <taxon>Craniata</taxon>
        <taxon>Vertebrata</taxon>
        <taxon>Euteleostomi</taxon>
        <taxon>Actinopterygii</taxon>
        <taxon>Neopterygii</taxon>
        <taxon>Teleostei</taxon>
        <taxon>Neoteleostei</taxon>
        <taxon>Acanthomorphata</taxon>
        <taxon>Gobiaria</taxon>
        <taxon>Gobiiformes</taxon>
        <taxon>Gobioidei</taxon>
        <taxon>Gobiidae</taxon>
        <taxon>Gobionellinae</taxon>
        <taxon>Mugilogobius</taxon>
    </lineage>
</organism>
<name>A0AAW0MU48_9GOBI</name>
<reference evidence="2" key="1">
    <citation type="submission" date="2024-04" db="EMBL/GenBank/DDBJ databases">
        <title>Salinicola lusitanus LLJ914,a marine bacterium isolated from the Okinawa Trough.</title>
        <authorList>
            <person name="Li J."/>
        </authorList>
    </citation>
    <scope>NUCLEOTIDE SEQUENCE [LARGE SCALE GENOMIC DNA]</scope>
</reference>
<proteinExistence type="predicted"/>
<keyword evidence="2" id="KW-1185">Reference proteome</keyword>